<dbReference type="EMBL" id="JAFNEN010000950">
    <property type="protein sequence ID" value="KAG8175772.1"/>
    <property type="molecule type" value="Genomic_DNA"/>
</dbReference>
<feature type="domain" description="Pre-C2HC" evidence="1">
    <location>
        <begin position="29"/>
        <end position="85"/>
    </location>
</feature>
<proteinExistence type="predicted"/>
<dbReference type="Pfam" id="PF07530">
    <property type="entry name" value="PRE_C2HC"/>
    <property type="match status" value="1"/>
</dbReference>
<evidence type="ECO:0000313" key="3">
    <source>
        <dbReference type="Proteomes" id="UP000827092"/>
    </source>
</evidence>
<evidence type="ECO:0000259" key="1">
    <source>
        <dbReference type="Pfam" id="PF07530"/>
    </source>
</evidence>
<dbReference type="AlphaFoldDB" id="A0AAV6TWH0"/>
<organism evidence="2 3">
    <name type="scientific">Oedothorax gibbosus</name>
    <dbReference type="NCBI Taxonomy" id="931172"/>
    <lineage>
        <taxon>Eukaryota</taxon>
        <taxon>Metazoa</taxon>
        <taxon>Ecdysozoa</taxon>
        <taxon>Arthropoda</taxon>
        <taxon>Chelicerata</taxon>
        <taxon>Arachnida</taxon>
        <taxon>Araneae</taxon>
        <taxon>Araneomorphae</taxon>
        <taxon>Entelegynae</taxon>
        <taxon>Araneoidea</taxon>
        <taxon>Linyphiidae</taxon>
        <taxon>Erigoninae</taxon>
        <taxon>Oedothorax</taxon>
    </lineage>
</organism>
<reference evidence="2 3" key="1">
    <citation type="journal article" date="2022" name="Nat. Ecol. Evol.">
        <title>A masculinizing supergene underlies an exaggerated male reproductive morph in a spider.</title>
        <authorList>
            <person name="Hendrickx F."/>
            <person name="De Corte Z."/>
            <person name="Sonet G."/>
            <person name="Van Belleghem S.M."/>
            <person name="Kostlbacher S."/>
            <person name="Vangestel C."/>
        </authorList>
    </citation>
    <scope>NUCLEOTIDE SEQUENCE [LARGE SCALE GENOMIC DNA]</scope>
    <source>
        <strain evidence="2">W744_W776</strain>
    </source>
</reference>
<dbReference type="InterPro" id="IPR006579">
    <property type="entry name" value="Pre_C2HC_dom"/>
</dbReference>
<keyword evidence="3" id="KW-1185">Reference proteome</keyword>
<evidence type="ECO:0000313" key="2">
    <source>
        <dbReference type="EMBL" id="KAG8175772.1"/>
    </source>
</evidence>
<name>A0AAV6TWH0_9ARAC</name>
<dbReference type="Proteomes" id="UP000827092">
    <property type="component" value="Unassembled WGS sequence"/>
</dbReference>
<protein>
    <recommendedName>
        <fullName evidence="1">Pre-C2HC domain-containing protein</fullName>
    </recommendedName>
</protein>
<gene>
    <name evidence="2" type="ORF">JTE90_029257</name>
</gene>
<comment type="caution">
    <text evidence="2">The sequence shown here is derived from an EMBL/GenBank/DDBJ whole genome shotgun (WGS) entry which is preliminary data.</text>
</comment>
<sequence length="166" mass="18665">MGYYITTPVDHRPIKVLIKGLPRNTSIEVVKNELTNNSFEVEKVAQLRSFRDRTPLPMFLIHLTPGPNVDKITTMFFLDVTVEKYERPARVSQCYRCQSFNHGSSVCQMASRCVKCAGFWSTAGGENEERFLLYDSKTVGDMEAGVIIFATDLGLLNLSKASLYDG</sequence>
<accession>A0AAV6TWH0</accession>